<reference evidence="2 3" key="1">
    <citation type="submission" date="2018-06" db="EMBL/GenBank/DDBJ databases">
        <authorList>
            <consortium name="Pathogen Informatics"/>
            <person name="Doyle S."/>
        </authorList>
    </citation>
    <scope>NUCLEOTIDE SEQUENCE [LARGE SCALE GENOMIC DNA]</scope>
    <source>
        <strain evidence="2 3">NCTC13645</strain>
    </source>
</reference>
<dbReference type="PANTHER" id="PTHR43773:SF1">
    <property type="entry name" value="MAGNESIUM TRANSPORTER MGTE"/>
    <property type="match status" value="1"/>
</dbReference>
<dbReference type="Pfam" id="PF03448">
    <property type="entry name" value="MgtE_N"/>
    <property type="match status" value="1"/>
</dbReference>
<evidence type="ECO:0000313" key="2">
    <source>
        <dbReference type="EMBL" id="SUP61483.1"/>
    </source>
</evidence>
<dbReference type="SMART" id="SM00924">
    <property type="entry name" value="MgtE_N"/>
    <property type="match status" value="1"/>
</dbReference>
<sequence>MANENNNAEEVVEDLRDEISEQAQALVNDLEHGDKEAFLDGFADLHGYDRGQFYLNLPSQLRQQVIDWLTPSEMAEVFDEMPVDDDTKPDELLKEMSPQYAAEMLDQMYTDNSVDMLEELSGHDLRMYLSLMPEQDAKSIRELLNYDDETAGSLMSHDYIAISETIRFQRQCRRLKLPLKKRNKLHIFMS</sequence>
<dbReference type="EMBL" id="UHIV01000008">
    <property type="protein sequence ID" value="SUP61483.1"/>
    <property type="molecule type" value="Genomic_DNA"/>
</dbReference>
<dbReference type="SUPFAM" id="SSF158791">
    <property type="entry name" value="MgtE N-terminal domain-like"/>
    <property type="match status" value="1"/>
</dbReference>
<dbReference type="GO" id="GO:0016020">
    <property type="term" value="C:membrane"/>
    <property type="evidence" value="ECO:0007669"/>
    <property type="project" value="InterPro"/>
</dbReference>
<evidence type="ECO:0000259" key="1">
    <source>
        <dbReference type="SMART" id="SM00924"/>
    </source>
</evidence>
<protein>
    <submittedName>
        <fullName evidence="2">Magnesium transporter mgtE</fullName>
    </submittedName>
</protein>
<evidence type="ECO:0000313" key="3">
    <source>
        <dbReference type="Proteomes" id="UP000254621"/>
    </source>
</evidence>
<dbReference type="PANTHER" id="PTHR43773">
    <property type="entry name" value="MAGNESIUM TRANSPORTER MGTE"/>
    <property type="match status" value="1"/>
</dbReference>
<dbReference type="GO" id="GO:0015095">
    <property type="term" value="F:magnesium ion transmembrane transporter activity"/>
    <property type="evidence" value="ECO:0007669"/>
    <property type="project" value="InterPro"/>
</dbReference>
<dbReference type="STRING" id="1629.IV50_GL000007"/>
<feature type="domain" description="Magnesium transporter MgtE intracellular" evidence="1">
    <location>
        <begin position="45"/>
        <end position="151"/>
    </location>
</feature>
<dbReference type="InterPro" id="IPR038076">
    <property type="entry name" value="MgtE_N_sf"/>
</dbReference>
<gene>
    <name evidence="2" type="primary">mgtE_1</name>
    <name evidence="2" type="ORF">NCTC13645_02646</name>
</gene>
<dbReference type="Gene3D" id="1.25.60.10">
    <property type="entry name" value="MgtE N-terminal domain-like"/>
    <property type="match status" value="1"/>
</dbReference>
<accession>A0A380P8D8</accession>
<dbReference type="InterPro" id="IPR006668">
    <property type="entry name" value="Mg_transptr_MgtE_intracell_dom"/>
</dbReference>
<name>A0A380P8D8_WEIVI</name>
<dbReference type="InterPro" id="IPR006669">
    <property type="entry name" value="MgtE_transporter"/>
</dbReference>
<organism evidence="2 3">
    <name type="scientific">Weissella viridescens</name>
    <name type="common">Lactobacillus viridescens</name>
    <dbReference type="NCBI Taxonomy" id="1629"/>
    <lineage>
        <taxon>Bacteria</taxon>
        <taxon>Bacillati</taxon>
        <taxon>Bacillota</taxon>
        <taxon>Bacilli</taxon>
        <taxon>Lactobacillales</taxon>
        <taxon>Lactobacillaceae</taxon>
        <taxon>Weissella</taxon>
    </lineage>
</organism>
<dbReference type="Proteomes" id="UP000254621">
    <property type="component" value="Unassembled WGS sequence"/>
</dbReference>
<proteinExistence type="predicted"/>
<dbReference type="AlphaFoldDB" id="A0A380P8D8"/>